<dbReference type="RefSeq" id="WP_394825702.1">
    <property type="nucleotide sequence ID" value="NZ_CP089984.1"/>
</dbReference>
<evidence type="ECO:0000313" key="1">
    <source>
        <dbReference type="EMBL" id="WXB16072.1"/>
    </source>
</evidence>
<reference evidence="1 2" key="1">
    <citation type="submission" date="2021-12" db="EMBL/GenBank/DDBJ databases">
        <title>Discovery of the Pendulisporaceae a myxobacterial family with distinct sporulation behavior and unique specialized metabolism.</title>
        <authorList>
            <person name="Garcia R."/>
            <person name="Popoff A."/>
            <person name="Bader C.D."/>
            <person name="Loehr J."/>
            <person name="Walesch S."/>
            <person name="Walt C."/>
            <person name="Boldt J."/>
            <person name="Bunk B."/>
            <person name="Haeckl F.J.F.P.J."/>
            <person name="Gunesch A.P."/>
            <person name="Birkelbach J."/>
            <person name="Nuebel U."/>
            <person name="Pietschmann T."/>
            <person name="Bach T."/>
            <person name="Mueller R."/>
        </authorList>
    </citation>
    <scope>NUCLEOTIDE SEQUENCE [LARGE SCALE GENOMIC DNA]</scope>
    <source>
        <strain evidence="1 2">MSr11954</strain>
    </source>
</reference>
<proteinExistence type="predicted"/>
<sequence length="124" mass="13848">MPVVLFANGWLELRDDISLQNTIVTANVEELRIALLAASRAYSTSIELAYRNEEYAVVEARRIERVVSIETVVMRRSLAAPTRTVRTFSTDAELALDVSDLDASLADRIRRTVGQLRASPNQDV</sequence>
<dbReference type="Proteomes" id="UP001370348">
    <property type="component" value="Chromosome"/>
</dbReference>
<evidence type="ECO:0000313" key="2">
    <source>
        <dbReference type="Proteomes" id="UP001370348"/>
    </source>
</evidence>
<name>A0ABZ2LYX3_9BACT</name>
<accession>A0ABZ2LYX3</accession>
<protein>
    <submittedName>
        <fullName evidence="1">Uncharacterized protein</fullName>
    </submittedName>
</protein>
<dbReference type="EMBL" id="CP089984">
    <property type="protein sequence ID" value="WXB16072.1"/>
    <property type="molecule type" value="Genomic_DNA"/>
</dbReference>
<gene>
    <name evidence="1" type="ORF">LZC94_02095</name>
</gene>
<keyword evidence="2" id="KW-1185">Reference proteome</keyword>
<organism evidence="1 2">
    <name type="scientific">Pendulispora albinea</name>
    <dbReference type="NCBI Taxonomy" id="2741071"/>
    <lineage>
        <taxon>Bacteria</taxon>
        <taxon>Pseudomonadati</taxon>
        <taxon>Myxococcota</taxon>
        <taxon>Myxococcia</taxon>
        <taxon>Myxococcales</taxon>
        <taxon>Sorangiineae</taxon>
        <taxon>Pendulisporaceae</taxon>
        <taxon>Pendulispora</taxon>
    </lineage>
</organism>